<evidence type="ECO:0000259" key="16">
    <source>
        <dbReference type="PROSITE" id="PS50901"/>
    </source>
</evidence>
<evidence type="ECO:0000256" key="9">
    <source>
        <dbReference type="ARBA" id="ARBA00022989"/>
    </source>
</evidence>
<evidence type="ECO:0000256" key="15">
    <source>
        <dbReference type="SAM" id="Phobius"/>
    </source>
</evidence>
<dbReference type="InterPro" id="IPR036390">
    <property type="entry name" value="WH_DNA-bd_sf"/>
</dbReference>
<keyword evidence="8 13" id="KW-0067">ATP-binding</keyword>
<keyword evidence="18" id="KW-1185">Reference proteome</keyword>
<sequence>MAGNKLKSKKVEKKSPPPPDPGVLKPDKEADVKMKELVKDERTHKVVGTILLLLSVYLLIAFTSYLFTWDEDQSLLCKACPNILFRDDVVVENALGRLGAFLSNWFFFNGFGIASYLFCYLFFIFGINAIVGRRVFRPWRNIKYILFGLIYISTTASFLAHTAEFPFGGALGDAINHWITGFIGKIGMALLIFVAGFAWVIYKFNVDFKWPEKKVKPPKEKSKIVLPQEELELNPMLQEDDPAGEGVVEEMLPAKPNKLKDNGNIHVSFPNQEDGFEDGYELVEKDQEEHHISYVPPKSSPHDSADADEELPAKELAIPPFETTPASKAKHAVPLDEELSLEINPGREEAAAAENDAVHEELTPITTSADPLDPYEPTLDLRDYKHPGIDLLAVHGSEKITQDTSELEKNKNQIIETLKNYDIHIQKISATVGPTVTLYEIVPAAGVRISKIKNLEDDIALSLAALGIRIIAPIPGKGTIGIEVPNVKKTIVSLRNLIASDKFQNSTMDLPVAIGKKIDNENFIADLAKMPHLLMAGATGQGKSVGINTLLVSLLYKKHPSQLKFILVDPKKVELSLYKLIEKHFLAKLPGEEDAIITDTKKVIHTLNALCIEMDLRYDLLKEAGTRNIREYNNKFVQRKLNPQKGHRYLPFIVLVVDEFADLIMTAGKEVEMPIARLAQLARAVGIHLIIATQRPSVNIITGTIKANFPARIAFKVSSKVDSRTILDTGGAEQLIGQGDMLISYNGELVRLQCAFVDTPEVEEIAEFIGQQRGYTDAYMLPEYVDEKDMESKEFALSERDSLFEDAARVIVQSQQGSTSLLQRRMKLGYNRAGRLMDQLEAAGIVGPSMGSKAREVHVKTEADLEEILNDLL</sequence>
<dbReference type="GO" id="GO:0005886">
    <property type="term" value="C:plasma membrane"/>
    <property type="evidence" value="ECO:0007669"/>
    <property type="project" value="UniProtKB-SubCell"/>
</dbReference>
<dbReference type="Gene3D" id="3.30.980.40">
    <property type="match status" value="1"/>
</dbReference>
<feature type="compositionally biased region" description="Basic residues" evidence="14">
    <location>
        <begin position="1"/>
        <end position="12"/>
    </location>
</feature>
<keyword evidence="12" id="KW-0131">Cell cycle</keyword>
<dbReference type="Pfam" id="PF13491">
    <property type="entry name" value="FtsK_4TM"/>
    <property type="match status" value="1"/>
</dbReference>
<dbReference type="EMBL" id="CP023777">
    <property type="protein sequence ID" value="ATL47835.1"/>
    <property type="molecule type" value="Genomic_DNA"/>
</dbReference>
<keyword evidence="10" id="KW-0238">DNA-binding</keyword>
<dbReference type="InterPro" id="IPR025199">
    <property type="entry name" value="FtsK_4TM"/>
</dbReference>
<organism evidence="17 18">
    <name type="scientific">Chitinophaga caeni</name>
    <dbReference type="NCBI Taxonomy" id="2029983"/>
    <lineage>
        <taxon>Bacteria</taxon>
        <taxon>Pseudomonadati</taxon>
        <taxon>Bacteroidota</taxon>
        <taxon>Chitinophagia</taxon>
        <taxon>Chitinophagales</taxon>
        <taxon>Chitinophagaceae</taxon>
        <taxon>Chitinophaga</taxon>
    </lineage>
</organism>
<feature type="transmembrane region" description="Helical" evidence="15">
    <location>
        <begin position="144"/>
        <end position="163"/>
    </location>
</feature>
<reference evidence="17 18" key="1">
    <citation type="submission" date="2017-10" db="EMBL/GenBank/DDBJ databases">
        <title>Paenichitinophaga pekingensis gen. nov., sp. nov., isolated from activated sludge.</title>
        <authorList>
            <person name="Jin D."/>
            <person name="Kong X."/>
            <person name="Deng Y."/>
            <person name="Bai Z."/>
        </authorList>
    </citation>
    <scope>NUCLEOTIDE SEQUENCE [LARGE SCALE GENOMIC DNA]</scope>
    <source>
        <strain evidence="17 18">13</strain>
    </source>
</reference>
<keyword evidence="6 13" id="KW-0547">Nucleotide-binding</keyword>
<evidence type="ECO:0000313" key="17">
    <source>
        <dbReference type="EMBL" id="ATL47835.1"/>
    </source>
</evidence>
<dbReference type="SMART" id="SM00843">
    <property type="entry name" value="Ftsk_gamma"/>
    <property type="match status" value="1"/>
</dbReference>
<dbReference type="Gene3D" id="1.10.10.10">
    <property type="entry name" value="Winged helix-like DNA-binding domain superfamily/Winged helix DNA-binding domain"/>
    <property type="match status" value="1"/>
</dbReference>
<dbReference type="RefSeq" id="WP_098194212.1">
    <property type="nucleotide sequence ID" value="NZ_CP023777.1"/>
</dbReference>
<dbReference type="InterPro" id="IPR036388">
    <property type="entry name" value="WH-like_DNA-bd_sf"/>
</dbReference>
<dbReference type="AlphaFoldDB" id="A0A291QV71"/>
<dbReference type="InterPro" id="IPR002543">
    <property type="entry name" value="FtsK_dom"/>
</dbReference>
<dbReference type="GO" id="GO:0007059">
    <property type="term" value="P:chromosome segregation"/>
    <property type="evidence" value="ECO:0007669"/>
    <property type="project" value="UniProtKB-KW"/>
</dbReference>
<dbReference type="PANTHER" id="PTHR22683">
    <property type="entry name" value="SPORULATION PROTEIN RELATED"/>
    <property type="match status" value="1"/>
</dbReference>
<feature type="domain" description="FtsK" evidence="16">
    <location>
        <begin position="520"/>
        <end position="724"/>
    </location>
</feature>
<evidence type="ECO:0000256" key="10">
    <source>
        <dbReference type="ARBA" id="ARBA00023125"/>
    </source>
</evidence>
<dbReference type="InterPro" id="IPR018541">
    <property type="entry name" value="Ftsk_gamma"/>
</dbReference>
<dbReference type="Pfam" id="PF17854">
    <property type="entry name" value="FtsK_alpha"/>
    <property type="match status" value="1"/>
</dbReference>
<evidence type="ECO:0000256" key="11">
    <source>
        <dbReference type="ARBA" id="ARBA00023136"/>
    </source>
</evidence>
<evidence type="ECO:0000256" key="5">
    <source>
        <dbReference type="ARBA" id="ARBA00022692"/>
    </source>
</evidence>
<feature type="binding site" evidence="13">
    <location>
        <begin position="537"/>
        <end position="544"/>
    </location>
    <ligand>
        <name>ATP</name>
        <dbReference type="ChEBI" id="CHEBI:30616"/>
    </ligand>
</feature>
<dbReference type="Pfam" id="PF01580">
    <property type="entry name" value="FtsK_SpoIIIE"/>
    <property type="match status" value="1"/>
</dbReference>
<dbReference type="Gene3D" id="3.40.50.300">
    <property type="entry name" value="P-loop containing nucleotide triphosphate hydrolases"/>
    <property type="match status" value="1"/>
</dbReference>
<gene>
    <name evidence="17" type="ORF">COR50_12055</name>
</gene>
<dbReference type="KEGG" id="cbae:COR50_12055"/>
<proteinExistence type="inferred from homology"/>
<dbReference type="SUPFAM" id="SSF52540">
    <property type="entry name" value="P-loop containing nucleoside triphosphate hydrolases"/>
    <property type="match status" value="1"/>
</dbReference>
<keyword evidence="11 15" id="KW-0472">Membrane</keyword>
<evidence type="ECO:0000256" key="4">
    <source>
        <dbReference type="ARBA" id="ARBA00022618"/>
    </source>
</evidence>
<evidence type="ECO:0000256" key="8">
    <source>
        <dbReference type="ARBA" id="ARBA00022840"/>
    </source>
</evidence>
<dbReference type="Proteomes" id="UP000220133">
    <property type="component" value="Chromosome"/>
</dbReference>
<keyword evidence="7" id="KW-0159">Chromosome partition</keyword>
<dbReference type="Pfam" id="PF09397">
    <property type="entry name" value="FtsK_gamma"/>
    <property type="match status" value="1"/>
</dbReference>
<dbReference type="InterPro" id="IPR027417">
    <property type="entry name" value="P-loop_NTPase"/>
</dbReference>
<feature type="transmembrane region" description="Helical" evidence="15">
    <location>
        <begin position="105"/>
        <end position="132"/>
    </location>
</feature>
<keyword evidence="9 15" id="KW-1133">Transmembrane helix</keyword>
<accession>A0A291QV71</accession>
<dbReference type="InterPro" id="IPR050206">
    <property type="entry name" value="FtsK/SpoIIIE/SftA"/>
</dbReference>
<dbReference type="SUPFAM" id="SSF46785">
    <property type="entry name" value="Winged helix' DNA-binding domain"/>
    <property type="match status" value="1"/>
</dbReference>
<evidence type="ECO:0000313" key="18">
    <source>
        <dbReference type="Proteomes" id="UP000220133"/>
    </source>
</evidence>
<evidence type="ECO:0000256" key="13">
    <source>
        <dbReference type="PROSITE-ProRule" id="PRU00289"/>
    </source>
</evidence>
<dbReference type="OrthoDB" id="9807790at2"/>
<evidence type="ECO:0000256" key="1">
    <source>
        <dbReference type="ARBA" id="ARBA00004651"/>
    </source>
</evidence>
<protein>
    <submittedName>
        <fullName evidence="17">Cell division protein FtsK</fullName>
    </submittedName>
</protein>
<keyword evidence="4 17" id="KW-0132">Cell division</keyword>
<feature type="transmembrane region" description="Helical" evidence="15">
    <location>
        <begin position="175"/>
        <end position="202"/>
    </location>
</feature>
<dbReference type="InterPro" id="IPR041027">
    <property type="entry name" value="FtsK_alpha"/>
</dbReference>
<evidence type="ECO:0000256" key="12">
    <source>
        <dbReference type="ARBA" id="ARBA00023306"/>
    </source>
</evidence>
<dbReference type="PROSITE" id="PS50901">
    <property type="entry name" value="FTSK"/>
    <property type="match status" value="1"/>
</dbReference>
<name>A0A291QV71_9BACT</name>
<dbReference type="GO" id="GO:0003677">
    <property type="term" value="F:DNA binding"/>
    <property type="evidence" value="ECO:0007669"/>
    <property type="project" value="UniProtKB-KW"/>
</dbReference>
<keyword evidence="3" id="KW-1003">Cell membrane</keyword>
<evidence type="ECO:0000256" key="14">
    <source>
        <dbReference type="SAM" id="MobiDB-lite"/>
    </source>
</evidence>
<keyword evidence="5 15" id="KW-0812">Transmembrane</keyword>
<evidence type="ECO:0000256" key="7">
    <source>
        <dbReference type="ARBA" id="ARBA00022829"/>
    </source>
</evidence>
<comment type="similarity">
    <text evidence="2">Belongs to the FtsK/SpoIIIE/SftA family.</text>
</comment>
<evidence type="ECO:0000256" key="2">
    <source>
        <dbReference type="ARBA" id="ARBA00006474"/>
    </source>
</evidence>
<feature type="region of interest" description="Disordered" evidence="14">
    <location>
        <begin position="1"/>
        <end position="27"/>
    </location>
</feature>
<dbReference type="GO" id="GO:0005524">
    <property type="term" value="F:ATP binding"/>
    <property type="evidence" value="ECO:0007669"/>
    <property type="project" value="UniProtKB-UniRule"/>
</dbReference>
<dbReference type="GO" id="GO:0051301">
    <property type="term" value="P:cell division"/>
    <property type="evidence" value="ECO:0007669"/>
    <property type="project" value="UniProtKB-KW"/>
</dbReference>
<evidence type="ECO:0000256" key="3">
    <source>
        <dbReference type="ARBA" id="ARBA00022475"/>
    </source>
</evidence>
<dbReference type="PANTHER" id="PTHR22683:SF41">
    <property type="entry name" value="DNA TRANSLOCASE FTSK"/>
    <property type="match status" value="1"/>
</dbReference>
<evidence type="ECO:0000256" key="6">
    <source>
        <dbReference type="ARBA" id="ARBA00022741"/>
    </source>
</evidence>
<feature type="transmembrane region" description="Helical" evidence="15">
    <location>
        <begin position="46"/>
        <end position="67"/>
    </location>
</feature>
<comment type="subcellular location">
    <subcellularLocation>
        <location evidence="1">Cell membrane</location>
        <topology evidence="1">Multi-pass membrane protein</topology>
    </subcellularLocation>
</comment>